<dbReference type="FunFam" id="1.20.1070.10:FF:000001">
    <property type="entry name" value="Olfactory receptor"/>
    <property type="match status" value="1"/>
</dbReference>
<dbReference type="FunFam" id="1.10.1220.70:FF:000001">
    <property type="entry name" value="Olfactory receptor"/>
    <property type="match status" value="1"/>
</dbReference>
<dbReference type="PROSITE" id="PS00237">
    <property type="entry name" value="G_PROTEIN_RECEP_F1_1"/>
    <property type="match status" value="1"/>
</dbReference>
<feature type="transmembrane region" description="Helical" evidence="13">
    <location>
        <begin position="186"/>
        <end position="203"/>
    </location>
</feature>
<evidence type="ECO:0000256" key="6">
    <source>
        <dbReference type="ARBA" id="ARBA00022725"/>
    </source>
</evidence>
<dbReference type="GO" id="GO:0004984">
    <property type="term" value="F:olfactory receptor activity"/>
    <property type="evidence" value="ECO:0007669"/>
    <property type="project" value="InterPro"/>
</dbReference>
<evidence type="ECO:0000313" key="16">
    <source>
        <dbReference type="EMBL" id="KFO18767.1"/>
    </source>
</evidence>
<comment type="similarity">
    <text evidence="2 12">Belongs to the G-protein coupled receptor 1 family.</text>
</comment>
<keyword evidence="5 12" id="KW-0812">Transmembrane</keyword>
<feature type="transmembrane region" description="Helical" evidence="13">
    <location>
        <begin position="319"/>
        <end position="338"/>
    </location>
</feature>
<feature type="transmembrane region" description="Helical" evidence="13">
    <location>
        <begin position="287"/>
        <end position="307"/>
    </location>
</feature>
<sequence>MVRGGHVNQQTEKLHADHGKNDTGRVAGRLLQLGKAPGRTRCTEQMDVYNGTTVTHFILTGLSHLPEVRYPLFVAFAIIYQVTLVGNGSILLAIGTEAKLHTPMYYFLANLSLLDMFCPSTTVPKMLHNLLTEDHSISFVGCALQLYFLVALGGTEIFLLAVMAYDRYVAICFPLRYSVIITKARCAQLVCGTWAAGFLNSTIHTVSTFSLSFCRSNLVHQYYCDIPPVVALSCSSTYVAEMLVLVVGGFSGSISFLTTLISYVYIISTILKIQSAEGKHKAFSTCTSHLLVVCLFYGTAIFTYIRPSSSRHSPARDRLISMLYGVITPMLNPVIYSLRNTEVKKALRRAVCGRVCSQ</sequence>
<feature type="compositionally biased region" description="Basic and acidic residues" evidence="14">
    <location>
        <begin position="12"/>
        <end position="23"/>
    </location>
</feature>
<evidence type="ECO:0000256" key="10">
    <source>
        <dbReference type="ARBA" id="ARBA00023170"/>
    </source>
</evidence>
<name>A0A091CLR8_FUKDA</name>
<keyword evidence="9 13" id="KW-0472">Membrane</keyword>
<feature type="region of interest" description="Disordered" evidence="14">
    <location>
        <begin position="1"/>
        <end position="23"/>
    </location>
</feature>
<keyword evidence="3 13" id="KW-1003">Cell membrane</keyword>
<dbReference type="eggNOG" id="ENOG502SJT9">
    <property type="taxonomic scope" value="Eukaryota"/>
</dbReference>
<dbReference type="InterPro" id="IPR017452">
    <property type="entry name" value="GPCR_Rhodpsn_7TM"/>
</dbReference>
<evidence type="ECO:0000256" key="3">
    <source>
        <dbReference type="ARBA" id="ARBA00022475"/>
    </source>
</evidence>
<keyword evidence="6 13" id="KW-0552">Olfaction</keyword>
<dbReference type="STRING" id="885580.ENSFDAP00000017915"/>
<reference evidence="16 17" key="1">
    <citation type="submission" date="2013-11" db="EMBL/GenBank/DDBJ databases">
        <title>The Damaraland mole rat (Fukomys damarensis) genome and evolution of African mole rats.</title>
        <authorList>
            <person name="Gladyshev V.N."/>
            <person name="Fang X."/>
        </authorList>
    </citation>
    <scope>NUCLEOTIDE SEQUENCE [LARGE SCALE GENOMIC DNA]</scope>
    <source>
        <tissue evidence="16">Liver</tissue>
    </source>
</reference>
<keyword evidence="4 13" id="KW-0716">Sensory transduction</keyword>
<keyword evidence="10 12" id="KW-0675">Receptor</keyword>
<keyword evidence="8 12" id="KW-0297">G-protein coupled receptor</keyword>
<evidence type="ECO:0000256" key="7">
    <source>
        <dbReference type="ARBA" id="ARBA00022989"/>
    </source>
</evidence>
<evidence type="ECO:0000256" key="8">
    <source>
        <dbReference type="ARBA" id="ARBA00023040"/>
    </source>
</evidence>
<gene>
    <name evidence="16" type="ORF">H920_19842</name>
</gene>
<evidence type="ECO:0000256" key="12">
    <source>
        <dbReference type="RuleBase" id="RU000688"/>
    </source>
</evidence>
<feature type="transmembrane region" description="Helical" evidence="13">
    <location>
        <begin position="144"/>
        <end position="165"/>
    </location>
</feature>
<comment type="subcellular location">
    <subcellularLocation>
        <location evidence="1 13">Cell membrane</location>
        <topology evidence="1 13">Multi-pass membrane protein</topology>
    </subcellularLocation>
</comment>
<evidence type="ECO:0000256" key="1">
    <source>
        <dbReference type="ARBA" id="ARBA00004651"/>
    </source>
</evidence>
<dbReference type="Gene3D" id="1.20.1070.10">
    <property type="entry name" value="Rhodopsin 7-helix transmembrane proteins"/>
    <property type="match status" value="1"/>
</dbReference>
<keyword evidence="7 13" id="KW-1133">Transmembrane helix</keyword>
<evidence type="ECO:0000256" key="13">
    <source>
        <dbReference type="RuleBase" id="RU363047"/>
    </source>
</evidence>
<dbReference type="PRINTS" id="PR00245">
    <property type="entry name" value="OLFACTORYR"/>
</dbReference>
<dbReference type="Proteomes" id="UP000028990">
    <property type="component" value="Unassembled WGS sequence"/>
</dbReference>
<dbReference type="Pfam" id="PF13853">
    <property type="entry name" value="7tm_4"/>
    <property type="match status" value="1"/>
</dbReference>
<evidence type="ECO:0000256" key="5">
    <source>
        <dbReference type="ARBA" id="ARBA00022692"/>
    </source>
</evidence>
<evidence type="ECO:0000256" key="14">
    <source>
        <dbReference type="SAM" id="MobiDB-lite"/>
    </source>
</evidence>
<feature type="transmembrane region" description="Helical" evidence="13">
    <location>
        <begin position="72"/>
        <end position="93"/>
    </location>
</feature>
<keyword evidence="11 12" id="KW-0807">Transducer</keyword>
<dbReference type="PROSITE" id="PS50262">
    <property type="entry name" value="G_PROTEIN_RECEP_F1_2"/>
    <property type="match status" value="1"/>
</dbReference>
<dbReference type="InterPro" id="IPR000276">
    <property type="entry name" value="GPCR_Rhodpsn"/>
</dbReference>
<dbReference type="PANTHER" id="PTHR26452">
    <property type="entry name" value="OLFACTORY RECEPTOR"/>
    <property type="match status" value="1"/>
</dbReference>
<dbReference type="InterPro" id="IPR000725">
    <property type="entry name" value="Olfact_rcpt"/>
</dbReference>
<accession>A0A091CLR8</accession>
<organism evidence="16 17">
    <name type="scientific">Fukomys damarensis</name>
    <name type="common">Damaraland mole rat</name>
    <name type="synonym">Cryptomys damarensis</name>
    <dbReference type="NCBI Taxonomy" id="885580"/>
    <lineage>
        <taxon>Eukaryota</taxon>
        <taxon>Metazoa</taxon>
        <taxon>Chordata</taxon>
        <taxon>Craniata</taxon>
        <taxon>Vertebrata</taxon>
        <taxon>Euteleostomi</taxon>
        <taxon>Mammalia</taxon>
        <taxon>Eutheria</taxon>
        <taxon>Euarchontoglires</taxon>
        <taxon>Glires</taxon>
        <taxon>Rodentia</taxon>
        <taxon>Hystricomorpha</taxon>
        <taxon>Bathyergidae</taxon>
        <taxon>Fukomys</taxon>
    </lineage>
</organism>
<evidence type="ECO:0000259" key="15">
    <source>
        <dbReference type="PROSITE" id="PS50262"/>
    </source>
</evidence>
<protein>
    <recommendedName>
        <fullName evidence="13">Olfactory receptor</fullName>
    </recommendedName>
</protein>
<dbReference type="InterPro" id="IPR050516">
    <property type="entry name" value="Olfactory_GPCR"/>
</dbReference>
<evidence type="ECO:0000256" key="11">
    <source>
        <dbReference type="ARBA" id="ARBA00023224"/>
    </source>
</evidence>
<dbReference type="GO" id="GO:0004930">
    <property type="term" value="F:G protein-coupled receptor activity"/>
    <property type="evidence" value="ECO:0007669"/>
    <property type="project" value="UniProtKB-KW"/>
</dbReference>
<dbReference type="SUPFAM" id="SSF81321">
    <property type="entry name" value="Family A G protein-coupled receptor-like"/>
    <property type="match status" value="1"/>
</dbReference>
<dbReference type="EMBL" id="KN125340">
    <property type="protein sequence ID" value="KFO18767.1"/>
    <property type="molecule type" value="Genomic_DNA"/>
</dbReference>
<feature type="transmembrane region" description="Helical" evidence="13">
    <location>
        <begin position="242"/>
        <end position="266"/>
    </location>
</feature>
<evidence type="ECO:0000313" key="17">
    <source>
        <dbReference type="Proteomes" id="UP000028990"/>
    </source>
</evidence>
<dbReference type="GO" id="GO:0005886">
    <property type="term" value="C:plasma membrane"/>
    <property type="evidence" value="ECO:0007669"/>
    <property type="project" value="UniProtKB-SubCell"/>
</dbReference>
<evidence type="ECO:0000256" key="2">
    <source>
        <dbReference type="ARBA" id="ARBA00010663"/>
    </source>
</evidence>
<keyword evidence="17" id="KW-1185">Reference proteome</keyword>
<evidence type="ECO:0000256" key="9">
    <source>
        <dbReference type="ARBA" id="ARBA00023136"/>
    </source>
</evidence>
<dbReference type="PRINTS" id="PR00237">
    <property type="entry name" value="GPCRRHODOPSN"/>
</dbReference>
<evidence type="ECO:0000256" key="4">
    <source>
        <dbReference type="ARBA" id="ARBA00022606"/>
    </source>
</evidence>
<feature type="domain" description="G-protein coupled receptors family 1 profile" evidence="15">
    <location>
        <begin position="86"/>
        <end position="336"/>
    </location>
</feature>
<feature type="transmembrane region" description="Helical" evidence="13">
    <location>
        <begin position="105"/>
        <end position="124"/>
    </location>
</feature>
<dbReference type="AlphaFoldDB" id="A0A091CLR8"/>
<dbReference type="CDD" id="cd13954">
    <property type="entry name" value="7tmA_OR"/>
    <property type="match status" value="1"/>
</dbReference>
<proteinExistence type="inferred from homology"/>